<gene>
    <name evidence="2" type="ORF">HaLaN_09906</name>
</gene>
<dbReference type="GO" id="GO:0005737">
    <property type="term" value="C:cytoplasm"/>
    <property type="evidence" value="ECO:0007669"/>
    <property type="project" value="TreeGrafter"/>
</dbReference>
<dbReference type="GO" id="GO:0005975">
    <property type="term" value="P:carbohydrate metabolic process"/>
    <property type="evidence" value="ECO:0007669"/>
    <property type="project" value="InterPro"/>
</dbReference>
<evidence type="ECO:0000313" key="3">
    <source>
        <dbReference type="Proteomes" id="UP000485058"/>
    </source>
</evidence>
<sequence length="329" mass="36673">MKRAVSLPIRPNLKKPATHDRGCAGLLPRGPRIVAMRATEIEPLEVLRQENNLLKSTIVEAEAAITDLEDGLRQAGIEVPEVDDASLLAAAPSGPEDYWSPALEVAPDNEYVDEYGAISPIPNHDGTACFQWDNTLWSSEGHFRVSYKHMGINRGECRGMTGLWYREWAPGAKDYWSPALEVAPDNEYVDEYGTISPIPNHDGTACFQWDNTLWSSEGHFRYRWKVFKDLRAAIDANEGGLAKGQAAGPPAGVLNYLAGYKHMGINRGECRGMTGLWYREWAPGAKALCLIGEFNNWKPEDNHWARKNDFGTWELFLPDKPDGTPAIPH</sequence>
<dbReference type="Gene3D" id="2.60.40.10">
    <property type="entry name" value="Immunoglobulins"/>
    <property type="match status" value="1"/>
</dbReference>
<evidence type="ECO:0000313" key="2">
    <source>
        <dbReference type="EMBL" id="GFH13938.1"/>
    </source>
</evidence>
<reference evidence="2 3" key="1">
    <citation type="submission" date="2020-02" db="EMBL/GenBank/DDBJ databases">
        <title>Draft genome sequence of Haematococcus lacustris strain NIES-144.</title>
        <authorList>
            <person name="Morimoto D."/>
            <person name="Nakagawa S."/>
            <person name="Yoshida T."/>
            <person name="Sawayama S."/>
        </authorList>
    </citation>
    <scope>NUCLEOTIDE SEQUENCE [LARGE SCALE GENOMIC DNA]</scope>
    <source>
        <strain evidence="2 3">NIES-144</strain>
    </source>
</reference>
<feature type="non-terminal residue" evidence="2">
    <location>
        <position position="329"/>
    </location>
</feature>
<dbReference type="InterPro" id="IPR013783">
    <property type="entry name" value="Ig-like_fold"/>
</dbReference>
<dbReference type="Pfam" id="PF02922">
    <property type="entry name" value="CBM_48"/>
    <property type="match status" value="1"/>
</dbReference>
<dbReference type="Proteomes" id="UP000485058">
    <property type="component" value="Unassembled WGS sequence"/>
</dbReference>
<dbReference type="PANTHER" id="PTHR43651:SF3">
    <property type="entry name" value="1,4-ALPHA-GLUCAN-BRANCHING ENZYME"/>
    <property type="match status" value="1"/>
</dbReference>
<keyword evidence="3" id="KW-1185">Reference proteome</keyword>
<dbReference type="AlphaFoldDB" id="A0A699Z3J7"/>
<comment type="caution">
    <text evidence="2">The sequence shown here is derived from an EMBL/GenBank/DDBJ whole genome shotgun (WGS) entry which is preliminary data.</text>
</comment>
<evidence type="ECO:0000259" key="1">
    <source>
        <dbReference type="Pfam" id="PF02922"/>
    </source>
</evidence>
<organism evidence="2 3">
    <name type="scientific">Haematococcus lacustris</name>
    <name type="common">Green alga</name>
    <name type="synonym">Haematococcus pluvialis</name>
    <dbReference type="NCBI Taxonomy" id="44745"/>
    <lineage>
        <taxon>Eukaryota</taxon>
        <taxon>Viridiplantae</taxon>
        <taxon>Chlorophyta</taxon>
        <taxon>core chlorophytes</taxon>
        <taxon>Chlorophyceae</taxon>
        <taxon>CS clade</taxon>
        <taxon>Chlamydomonadales</taxon>
        <taxon>Haematococcaceae</taxon>
        <taxon>Haematococcus</taxon>
    </lineage>
</organism>
<dbReference type="PANTHER" id="PTHR43651">
    <property type="entry name" value="1,4-ALPHA-GLUCAN-BRANCHING ENZYME"/>
    <property type="match status" value="1"/>
</dbReference>
<dbReference type="EMBL" id="BLLF01000669">
    <property type="protein sequence ID" value="GFH13938.1"/>
    <property type="molecule type" value="Genomic_DNA"/>
</dbReference>
<protein>
    <submittedName>
        <fullName evidence="2">Aamy domain-containing protein</fullName>
    </submittedName>
</protein>
<accession>A0A699Z3J7</accession>
<dbReference type="InterPro" id="IPR004193">
    <property type="entry name" value="Glyco_hydro_13_N"/>
</dbReference>
<dbReference type="GO" id="GO:0004553">
    <property type="term" value="F:hydrolase activity, hydrolyzing O-glycosyl compounds"/>
    <property type="evidence" value="ECO:0007669"/>
    <property type="project" value="InterPro"/>
</dbReference>
<dbReference type="InterPro" id="IPR014756">
    <property type="entry name" value="Ig_E-set"/>
</dbReference>
<proteinExistence type="predicted"/>
<dbReference type="GO" id="GO:0003844">
    <property type="term" value="F:1,4-alpha-glucan branching enzyme activity"/>
    <property type="evidence" value="ECO:0007669"/>
    <property type="project" value="TreeGrafter"/>
</dbReference>
<name>A0A699Z3J7_HAELA</name>
<dbReference type="SUPFAM" id="SSF81296">
    <property type="entry name" value="E set domains"/>
    <property type="match status" value="1"/>
</dbReference>
<feature type="domain" description="Glycoside hydrolase family 13 N-terminal" evidence="1">
    <location>
        <begin position="263"/>
        <end position="322"/>
    </location>
</feature>